<dbReference type="RefSeq" id="WP_045459473.1">
    <property type="nucleotide sequence ID" value="NZ_BBLT01000002.1"/>
</dbReference>
<dbReference type="AlphaFoldDB" id="A0A098LBM2"/>
<dbReference type="Proteomes" id="UP000030185">
    <property type="component" value="Unassembled WGS sequence"/>
</dbReference>
<dbReference type="NCBIfam" id="TIGR04183">
    <property type="entry name" value="Por_Secre_tail"/>
    <property type="match status" value="1"/>
</dbReference>
<accession>A0A098LBM2</accession>
<organism evidence="2 3">
    <name type="scientific">Sporocytophaga myxococcoides</name>
    <dbReference type="NCBI Taxonomy" id="153721"/>
    <lineage>
        <taxon>Bacteria</taxon>
        <taxon>Pseudomonadati</taxon>
        <taxon>Bacteroidota</taxon>
        <taxon>Cytophagia</taxon>
        <taxon>Cytophagales</taxon>
        <taxon>Cytophagaceae</taxon>
        <taxon>Sporocytophaga</taxon>
    </lineage>
</organism>
<evidence type="ECO:0000259" key="1">
    <source>
        <dbReference type="Pfam" id="PF18962"/>
    </source>
</evidence>
<evidence type="ECO:0000313" key="3">
    <source>
        <dbReference type="Proteomes" id="UP000030185"/>
    </source>
</evidence>
<dbReference type="eggNOG" id="COG1520">
    <property type="taxonomic scope" value="Bacteria"/>
</dbReference>
<keyword evidence="3" id="KW-1185">Reference proteome</keyword>
<dbReference type="SUPFAM" id="SSF101898">
    <property type="entry name" value="NHL repeat"/>
    <property type="match status" value="1"/>
</dbReference>
<feature type="domain" description="Secretion system C-terminal sorting" evidence="1">
    <location>
        <begin position="692"/>
        <end position="762"/>
    </location>
</feature>
<dbReference type="SUPFAM" id="SSF117074">
    <property type="entry name" value="Hypothetical protein PA1324"/>
    <property type="match status" value="1"/>
</dbReference>
<dbReference type="InterPro" id="IPR010620">
    <property type="entry name" value="SBBP_repeat"/>
</dbReference>
<evidence type="ECO:0000313" key="2">
    <source>
        <dbReference type="EMBL" id="GAL83807.1"/>
    </source>
</evidence>
<dbReference type="Pfam" id="PF18962">
    <property type="entry name" value="Por_Secre_tail"/>
    <property type="match status" value="1"/>
</dbReference>
<dbReference type="InterPro" id="IPR013783">
    <property type="entry name" value="Ig-like_fold"/>
</dbReference>
<protein>
    <recommendedName>
        <fullName evidence="1">Secretion system C-terminal sorting domain-containing protein</fullName>
    </recommendedName>
</protein>
<sequence length="770" mass="85341">MKTQARLIFIFFFTIINVKAQNFIWSNRIKVTLDPTSPKSIACDDSGNVYVAGISHGIVSFDSVKFSGSLFFAKYNSEGNLVWGKTIKGGEVNTIKVFLDSKGNIYMSGNFTGPVLFGQHQLSTPYSKYVNFLVKCDYNGNFLWAKKVYSGGYGSNPRISTDNSGNIYLLGGNFESDLPISGEGSITISKLDDSGEFQWIKRTGVSDGKLEVNDFSVDAVGNIYMTGSFGRYYSTFSGSLSFGTNTLVSDGEINIFLARLDMHGNPVWAKRAGGESAPYVNYYNDKGQFLALDNLGNVYMSGTFGDSAVFEGVKIKRNQDDYVGMFYCKYDTSGSFKWVKSGAKGDIICDNQGNIFVVSQKDLLIKCNPDGEKIWSISAPAEAIDFLDGPRNLLATDSRGNCYMIGRFYKKITLGHSTIVSYEGESALYVSCINDGTYVPKRVNTIKGKVFTDKNGNCTFDSGEEVLSNVAVTATPGGYYSITDQNGNYELKVDSGPYHVSLVKVKSDVALWKENCLQNSYEVKFTGEDQNMEGLDLELKIENCPLLEIRLRESYSEFLGTSFNSCDYPDSTYIFYCNYGDVPVNNVQIKLEYPQGFSPIASTIPWDNISNNVITFDFPTLGPKEYGYIGIKDLIEPCDYLGPFTYSGSITPFLSCKSKDTIFYKSSLVKSKFLPLSLTGSIGSESSKILTYPNPFTEDATFSIKGLDRIENVILSLIDSQGNIKYKEDVEVSSMDVSITLKNLNLDQGIYFYKIESKDRMIGKGKLIKM</sequence>
<dbReference type="Pfam" id="PF06739">
    <property type="entry name" value="SBBP"/>
    <property type="match status" value="1"/>
</dbReference>
<dbReference type="OrthoDB" id="937114at2"/>
<dbReference type="InterPro" id="IPR026444">
    <property type="entry name" value="Secre_tail"/>
</dbReference>
<dbReference type="InterPro" id="IPR052918">
    <property type="entry name" value="Motility_Chemotaxis_Reg"/>
</dbReference>
<dbReference type="EMBL" id="BBLT01000002">
    <property type="protein sequence ID" value="GAL83807.1"/>
    <property type="molecule type" value="Genomic_DNA"/>
</dbReference>
<comment type="caution">
    <text evidence="2">The sequence shown here is derived from an EMBL/GenBank/DDBJ whole genome shotgun (WGS) entry which is preliminary data.</text>
</comment>
<dbReference type="Gene3D" id="2.60.40.10">
    <property type="entry name" value="Immunoglobulins"/>
    <property type="match status" value="1"/>
</dbReference>
<gene>
    <name evidence="2" type="ORF">MYP_1035</name>
</gene>
<name>A0A098LBM2_9BACT</name>
<dbReference type="PANTHER" id="PTHR35580:SF1">
    <property type="entry name" value="PHYTASE-LIKE DOMAIN-CONTAINING PROTEIN"/>
    <property type="match status" value="1"/>
</dbReference>
<reference evidence="2 3" key="1">
    <citation type="submission" date="2014-09" db="EMBL/GenBank/DDBJ databases">
        <title>Sporocytophaga myxococcoides PG-01 genome sequencing.</title>
        <authorList>
            <person name="Liu L."/>
            <person name="Gao P.J."/>
            <person name="Chen G.J."/>
            <person name="Wang L.S."/>
        </authorList>
    </citation>
    <scope>NUCLEOTIDE SEQUENCE [LARGE SCALE GENOMIC DNA]</scope>
    <source>
        <strain evidence="2 3">PG-01</strain>
    </source>
</reference>
<dbReference type="PANTHER" id="PTHR35580">
    <property type="entry name" value="CELL SURFACE GLYCOPROTEIN (S-LAYER PROTEIN)-LIKE PROTEIN"/>
    <property type="match status" value="1"/>
</dbReference>
<dbReference type="STRING" id="153721.MYP_1035"/>
<proteinExistence type="predicted"/>